<dbReference type="OMA" id="WFMAGNE"/>
<organism evidence="2 3">
    <name type="scientific">Ajellomyces capsulatus (strain H143)</name>
    <name type="common">Darling's disease fungus</name>
    <name type="synonym">Histoplasma capsulatum</name>
    <dbReference type="NCBI Taxonomy" id="544712"/>
    <lineage>
        <taxon>Eukaryota</taxon>
        <taxon>Fungi</taxon>
        <taxon>Dikarya</taxon>
        <taxon>Ascomycota</taxon>
        <taxon>Pezizomycotina</taxon>
        <taxon>Eurotiomycetes</taxon>
        <taxon>Eurotiomycetidae</taxon>
        <taxon>Onygenales</taxon>
        <taxon>Ajellomycetaceae</taxon>
        <taxon>Histoplasma</taxon>
    </lineage>
</organism>
<sequence>MNLSSLLLATAAALCALPPAVAEFENITVDDYKLKGSDYSGIIKDLDKVLPIKSVKQVLAKTNHNNPDSSPGVKHKLSAFTWEDIDGYDDVNTRKWYPQGITTTADATDTGDYEGDIASLVSWHSDHYNDGKRGARISFINMNKGAERAYRNVLLVKPTVGGSKPDFEALSGLHAGGISWYGHFLYVVATTGGLLVFDMRHIYEVDIGDGIGRVGNGYQAYNYRYVLPQVRTYKWQPKEGVKNLHFSAVGIDRTSNPSSYSRTLPKRVSNIHLSLVTGEWFPSGPGRVTHWDLDESSYLLKVDDDDIATASRAVQHSLTNIQGSVTINNKYFLTQSTGSLWTFTWEDGQKEHKNVFSGVPQDVSHQEGYGLWTQMEPPGNRHVVALDLEKF</sequence>
<reference evidence="3" key="1">
    <citation type="submission" date="2009-05" db="EMBL/GenBank/DDBJ databases">
        <title>The genome sequence of Ajellomyces capsulatus strain H143.</title>
        <authorList>
            <person name="Champion M."/>
            <person name="Cuomo C.A."/>
            <person name="Ma L.-J."/>
            <person name="Henn M.R."/>
            <person name="Sil A."/>
            <person name="Goldman B."/>
            <person name="Young S.K."/>
            <person name="Kodira C.D."/>
            <person name="Zeng Q."/>
            <person name="Koehrsen M."/>
            <person name="Alvarado L."/>
            <person name="Berlin A.M."/>
            <person name="Borenstein D."/>
            <person name="Chen Z."/>
            <person name="Engels R."/>
            <person name="Freedman E."/>
            <person name="Gellesch M."/>
            <person name="Goldberg J."/>
            <person name="Griggs A."/>
            <person name="Gujja S."/>
            <person name="Heiman D.I."/>
            <person name="Hepburn T.A."/>
            <person name="Howarth C."/>
            <person name="Jen D."/>
            <person name="Larson L."/>
            <person name="Lewis B."/>
            <person name="Mehta T."/>
            <person name="Park D."/>
            <person name="Pearson M."/>
            <person name="Roberts A."/>
            <person name="Saif S."/>
            <person name="Shea T.D."/>
            <person name="Shenoy N."/>
            <person name="Sisk P."/>
            <person name="Stolte C."/>
            <person name="Sykes S."/>
            <person name="Walk T."/>
            <person name="White J."/>
            <person name="Yandava C."/>
            <person name="Klein B."/>
            <person name="McEwen J.G."/>
            <person name="Puccia R."/>
            <person name="Goldman G.H."/>
            <person name="Felipe M.S."/>
            <person name="Nino-Vega G."/>
            <person name="San-Blas G."/>
            <person name="Taylor J.W."/>
            <person name="Mendoza L."/>
            <person name="Galagan J.E."/>
            <person name="Nusbaum C."/>
            <person name="Birren B.W."/>
        </authorList>
    </citation>
    <scope>NUCLEOTIDE SEQUENCE [LARGE SCALE GENOMIC DNA]</scope>
    <source>
        <strain evidence="3">H143</strain>
    </source>
</reference>
<name>C6H416_AJECH</name>
<dbReference type="HOGENOM" id="CLU_034353_1_1_1"/>
<evidence type="ECO:0000256" key="1">
    <source>
        <dbReference type="SAM" id="SignalP"/>
    </source>
</evidence>
<dbReference type="AlphaFoldDB" id="C6H416"/>
<evidence type="ECO:0000313" key="3">
    <source>
        <dbReference type="Proteomes" id="UP000002624"/>
    </source>
</evidence>
<dbReference type="Proteomes" id="UP000002624">
    <property type="component" value="Unassembled WGS sequence"/>
</dbReference>
<dbReference type="VEuPathDB" id="FungiDB:HCDG_01337"/>
<evidence type="ECO:0000313" key="2">
    <source>
        <dbReference type="EMBL" id="EER45758.1"/>
    </source>
</evidence>
<dbReference type="STRING" id="544712.C6H416"/>
<accession>C6H416</accession>
<keyword evidence="1" id="KW-0732">Signal</keyword>
<dbReference type="OrthoDB" id="9983241at2759"/>
<protein>
    <submittedName>
        <fullName evidence="2">Secreted protein</fullName>
    </submittedName>
</protein>
<feature type="chain" id="PRO_5002965998" evidence="1">
    <location>
        <begin position="23"/>
        <end position="391"/>
    </location>
</feature>
<dbReference type="EMBL" id="GG692419">
    <property type="protein sequence ID" value="EER45758.1"/>
    <property type="molecule type" value="Genomic_DNA"/>
</dbReference>
<gene>
    <name evidence="2" type="ORF">HCDG_01337</name>
</gene>
<feature type="signal peptide" evidence="1">
    <location>
        <begin position="1"/>
        <end position="22"/>
    </location>
</feature>
<proteinExistence type="predicted"/>